<proteinExistence type="predicted"/>
<dbReference type="AlphaFoldDB" id="A0A382G8F4"/>
<sequence>MTNEEIMNEIENAPRYHVNYERKDGKTKEYTVAVTERHPDHIKGYKFADGESCGIRRFNIDQINHLELVS</sequence>
<dbReference type="EMBL" id="UINC01054157">
    <property type="protein sequence ID" value="SVB71518.1"/>
    <property type="molecule type" value="Genomic_DNA"/>
</dbReference>
<organism evidence="1">
    <name type="scientific">marine metagenome</name>
    <dbReference type="NCBI Taxonomy" id="408172"/>
    <lineage>
        <taxon>unclassified sequences</taxon>
        <taxon>metagenomes</taxon>
        <taxon>ecological metagenomes</taxon>
    </lineage>
</organism>
<evidence type="ECO:0008006" key="2">
    <source>
        <dbReference type="Google" id="ProtNLM"/>
    </source>
</evidence>
<name>A0A382G8F4_9ZZZZ</name>
<evidence type="ECO:0000313" key="1">
    <source>
        <dbReference type="EMBL" id="SVB71518.1"/>
    </source>
</evidence>
<accession>A0A382G8F4</accession>
<gene>
    <name evidence="1" type="ORF">METZ01_LOCUS224372</name>
</gene>
<reference evidence="1" key="1">
    <citation type="submission" date="2018-05" db="EMBL/GenBank/DDBJ databases">
        <authorList>
            <person name="Lanie J.A."/>
            <person name="Ng W.-L."/>
            <person name="Kazmierczak K.M."/>
            <person name="Andrzejewski T.M."/>
            <person name="Davidsen T.M."/>
            <person name="Wayne K.J."/>
            <person name="Tettelin H."/>
            <person name="Glass J.I."/>
            <person name="Rusch D."/>
            <person name="Podicherti R."/>
            <person name="Tsui H.-C.T."/>
            <person name="Winkler M.E."/>
        </authorList>
    </citation>
    <scope>NUCLEOTIDE SEQUENCE</scope>
</reference>
<protein>
    <recommendedName>
        <fullName evidence="2">WYL domain-containing protein</fullName>
    </recommendedName>
</protein>